<feature type="region of interest" description="Disordered" evidence="2">
    <location>
        <begin position="53"/>
        <end position="77"/>
    </location>
</feature>
<dbReference type="Proteomes" id="UP000235388">
    <property type="component" value="Unassembled WGS sequence"/>
</dbReference>
<gene>
    <name evidence="4" type="ORF">PCANC_23625</name>
</gene>
<dbReference type="AlphaFoldDB" id="A0A2N5SCY3"/>
<feature type="signal peptide" evidence="3">
    <location>
        <begin position="1"/>
        <end position="20"/>
    </location>
</feature>
<dbReference type="InterPro" id="IPR036908">
    <property type="entry name" value="RlpA-like_sf"/>
</dbReference>
<organism evidence="4 5">
    <name type="scientific">Puccinia coronata f. sp. avenae</name>
    <dbReference type="NCBI Taxonomy" id="200324"/>
    <lineage>
        <taxon>Eukaryota</taxon>
        <taxon>Fungi</taxon>
        <taxon>Dikarya</taxon>
        <taxon>Basidiomycota</taxon>
        <taxon>Pucciniomycotina</taxon>
        <taxon>Pucciniomycetes</taxon>
        <taxon>Pucciniales</taxon>
        <taxon>Pucciniaceae</taxon>
        <taxon>Puccinia</taxon>
    </lineage>
</organism>
<protein>
    <recommendedName>
        <fullName evidence="6">RlpA-like protein double-psi beta-barrel domain-containing protein</fullName>
    </recommendedName>
</protein>
<name>A0A2N5SCY3_9BASI</name>
<evidence type="ECO:0000313" key="5">
    <source>
        <dbReference type="Proteomes" id="UP000235388"/>
    </source>
</evidence>
<proteinExistence type="predicted"/>
<dbReference type="STRING" id="200324.A0A2N5SCY3"/>
<sequence>MNSTRLQLLILVSAAQLMNSCRHASAMTHDASLKNPSYSSTLHTLQTRADGRMDENPSLAWTGSGTGDVEDESSATEMNYQAKQNVTLSERGRRHREDDAPIKSLLGNAVGLGILGGSDDEDNGEMVFKGGWATYFTQNMIPGACGKVHQDSDIIVAIDYRRYGALNKVSRYCGKKVSITSGHTTITATVADACPTCLNRNCLDLSEGASKKLGITVEEGMKPITWKFID</sequence>
<dbReference type="InterPro" id="IPR051477">
    <property type="entry name" value="Expansin_CellWall"/>
</dbReference>
<evidence type="ECO:0000256" key="2">
    <source>
        <dbReference type="SAM" id="MobiDB-lite"/>
    </source>
</evidence>
<dbReference type="PANTHER" id="PTHR31836">
    <property type="match status" value="1"/>
</dbReference>
<evidence type="ECO:0008006" key="6">
    <source>
        <dbReference type="Google" id="ProtNLM"/>
    </source>
</evidence>
<accession>A0A2N5SCY3</accession>
<evidence type="ECO:0000256" key="1">
    <source>
        <dbReference type="ARBA" id="ARBA00022729"/>
    </source>
</evidence>
<dbReference type="SUPFAM" id="SSF50685">
    <property type="entry name" value="Barwin-like endoglucanases"/>
    <property type="match status" value="1"/>
</dbReference>
<comment type="caution">
    <text evidence="4">The sequence shown here is derived from an EMBL/GenBank/DDBJ whole genome shotgun (WGS) entry which is preliminary data.</text>
</comment>
<dbReference type="OrthoDB" id="406505at2759"/>
<keyword evidence="5" id="KW-1185">Reference proteome</keyword>
<dbReference type="PANTHER" id="PTHR31836:SF24">
    <property type="entry name" value="RLPA-LIKE PROTEIN DOUBLE-PSI BETA-BARREL DOMAIN-CONTAINING PROTEIN"/>
    <property type="match status" value="1"/>
</dbReference>
<evidence type="ECO:0000313" key="4">
    <source>
        <dbReference type="EMBL" id="PLW11113.1"/>
    </source>
</evidence>
<dbReference type="EMBL" id="PGCJ01001032">
    <property type="protein sequence ID" value="PLW11113.1"/>
    <property type="molecule type" value="Genomic_DNA"/>
</dbReference>
<keyword evidence="1 3" id="KW-0732">Signal</keyword>
<reference evidence="4 5" key="1">
    <citation type="submission" date="2017-11" db="EMBL/GenBank/DDBJ databases">
        <title>De novo assembly and phasing of dikaryotic genomes from two isolates of Puccinia coronata f. sp. avenae, the causal agent of oat crown rust.</title>
        <authorList>
            <person name="Miller M.E."/>
            <person name="Zhang Y."/>
            <person name="Omidvar V."/>
            <person name="Sperschneider J."/>
            <person name="Schwessinger B."/>
            <person name="Raley C."/>
            <person name="Palmer J.M."/>
            <person name="Garnica D."/>
            <person name="Upadhyaya N."/>
            <person name="Rathjen J."/>
            <person name="Taylor J.M."/>
            <person name="Park R.F."/>
            <person name="Dodds P.N."/>
            <person name="Hirsch C.D."/>
            <person name="Kianian S.F."/>
            <person name="Figueroa M."/>
        </authorList>
    </citation>
    <scope>NUCLEOTIDE SEQUENCE [LARGE SCALE GENOMIC DNA]</scope>
    <source>
        <strain evidence="4">12NC29</strain>
    </source>
</reference>
<dbReference type="Gene3D" id="2.40.40.10">
    <property type="entry name" value="RlpA-like domain"/>
    <property type="match status" value="1"/>
</dbReference>
<feature type="chain" id="PRO_5014665892" description="RlpA-like protein double-psi beta-barrel domain-containing protein" evidence="3">
    <location>
        <begin position="21"/>
        <end position="230"/>
    </location>
</feature>
<dbReference type="CDD" id="cd22191">
    <property type="entry name" value="DPBB_RlpA_EXP_N-like"/>
    <property type="match status" value="1"/>
</dbReference>
<evidence type="ECO:0000256" key="3">
    <source>
        <dbReference type="SAM" id="SignalP"/>
    </source>
</evidence>